<reference evidence="8" key="1">
    <citation type="submission" date="2022-03" db="EMBL/GenBank/DDBJ databases">
        <authorList>
            <person name="Sayadi A."/>
        </authorList>
    </citation>
    <scope>NUCLEOTIDE SEQUENCE</scope>
</reference>
<evidence type="ECO:0000313" key="9">
    <source>
        <dbReference type="Proteomes" id="UP001152888"/>
    </source>
</evidence>
<dbReference type="Proteomes" id="UP001152888">
    <property type="component" value="Unassembled WGS sequence"/>
</dbReference>
<evidence type="ECO:0000256" key="7">
    <source>
        <dbReference type="SAM" id="MobiDB-lite"/>
    </source>
</evidence>
<gene>
    <name evidence="8" type="ORF">ACAOBT_LOCUS4266</name>
</gene>
<organism evidence="8 9">
    <name type="scientific">Acanthoscelides obtectus</name>
    <name type="common">Bean weevil</name>
    <name type="synonym">Bruchus obtectus</name>
    <dbReference type="NCBI Taxonomy" id="200917"/>
    <lineage>
        <taxon>Eukaryota</taxon>
        <taxon>Metazoa</taxon>
        <taxon>Ecdysozoa</taxon>
        <taxon>Arthropoda</taxon>
        <taxon>Hexapoda</taxon>
        <taxon>Insecta</taxon>
        <taxon>Pterygota</taxon>
        <taxon>Neoptera</taxon>
        <taxon>Endopterygota</taxon>
        <taxon>Coleoptera</taxon>
        <taxon>Polyphaga</taxon>
        <taxon>Cucujiformia</taxon>
        <taxon>Chrysomeloidea</taxon>
        <taxon>Chrysomelidae</taxon>
        <taxon>Bruchinae</taxon>
        <taxon>Bruchini</taxon>
        <taxon>Acanthoscelides</taxon>
    </lineage>
</organism>
<name>A0A9P0K192_ACAOB</name>
<keyword evidence="3" id="KW-0217">Developmental protein</keyword>
<comment type="caution">
    <text evidence="8">The sequence shown here is derived from an EMBL/GenBank/DDBJ whole genome shotgun (WGS) entry which is preliminary data.</text>
</comment>
<dbReference type="InterPro" id="IPR009685">
    <property type="entry name" value="MEA1"/>
</dbReference>
<sequence>MLRICGEQSAKEQKMVKQDVDTGLPDPEHPEEELPTNNETGVILVTDEESDDQETLAIDQYQPLPMEDSGESGHESSSEDEDLEIQASGITAPPDVNLPPITPMEEILVKEVWSAPPPKDIEMDSNKVDEVKKAMANITLPPGAIPDWAETIPEEEWKQHLLNRLQNSEG</sequence>
<dbReference type="PANTHER" id="PTHR17005">
    <property type="entry name" value="MALE-ENHANCED ANTIGEN-1"/>
    <property type="match status" value="1"/>
</dbReference>
<keyword evidence="4" id="KW-0597">Phosphoprotein</keyword>
<proteinExistence type="predicted"/>
<dbReference type="EMBL" id="CAKOFQ010006696">
    <property type="protein sequence ID" value="CAH1961641.1"/>
    <property type="molecule type" value="Genomic_DNA"/>
</dbReference>
<feature type="compositionally biased region" description="Basic and acidic residues" evidence="7">
    <location>
        <begin position="9"/>
        <end position="20"/>
    </location>
</feature>
<dbReference type="AlphaFoldDB" id="A0A9P0K192"/>
<evidence type="ECO:0000256" key="2">
    <source>
        <dbReference type="ARBA" id="ARBA00022245"/>
    </source>
</evidence>
<dbReference type="GO" id="GO:0030154">
    <property type="term" value="P:cell differentiation"/>
    <property type="evidence" value="ECO:0007669"/>
    <property type="project" value="UniProtKB-KW"/>
</dbReference>
<evidence type="ECO:0000256" key="3">
    <source>
        <dbReference type="ARBA" id="ARBA00022473"/>
    </source>
</evidence>
<evidence type="ECO:0000256" key="1">
    <source>
        <dbReference type="ARBA" id="ARBA00002540"/>
    </source>
</evidence>
<evidence type="ECO:0000313" key="8">
    <source>
        <dbReference type="EMBL" id="CAH1961641.1"/>
    </source>
</evidence>
<keyword evidence="9" id="KW-1185">Reference proteome</keyword>
<evidence type="ECO:0000256" key="4">
    <source>
        <dbReference type="ARBA" id="ARBA00022553"/>
    </source>
</evidence>
<keyword evidence="6" id="KW-0744">Spermatogenesis</keyword>
<keyword evidence="5" id="KW-0221">Differentiation</keyword>
<evidence type="ECO:0000256" key="5">
    <source>
        <dbReference type="ARBA" id="ARBA00022782"/>
    </source>
</evidence>
<dbReference type="OrthoDB" id="5593200at2759"/>
<accession>A0A9P0K192</accession>
<protein>
    <recommendedName>
        <fullName evidence="2">Male-enhanced antigen 1</fullName>
    </recommendedName>
</protein>
<dbReference type="Pfam" id="PF06910">
    <property type="entry name" value="MEA1"/>
    <property type="match status" value="1"/>
</dbReference>
<feature type="region of interest" description="Disordered" evidence="7">
    <location>
        <begin position="1"/>
        <end position="100"/>
    </location>
</feature>
<dbReference type="GO" id="GO:0007283">
    <property type="term" value="P:spermatogenesis"/>
    <property type="evidence" value="ECO:0007669"/>
    <property type="project" value="UniProtKB-KW"/>
</dbReference>
<comment type="function">
    <text evidence="1">May play an important role in spermatogenesis and/or testis development.</text>
</comment>
<evidence type="ECO:0000256" key="6">
    <source>
        <dbReference type="ARBA" id="ARBA00022871"/>
    </source>
</evidence>